<keyword evidence="3" id="KW-0812">Transmembrane</keyword>
<accession>A0ABR1RER4</accession>
<keyword evidence="8 11" id="KW-0143">Chaperone</keyword>
<dbReference type="EMBL" id="JAQQWI010000016">
    <property type="protein sequence ID" value="KAK8008734.1"/>
    <property type="molecule type" value="Genomic_DNA"/>
</dbReference>
<evidence type="ECO:0000256" key="8">
    <source>
        <dbReference type="ARBA" id="ARBA00023186"/>
    </source>
</evidence>
<comment type="similarity">
    <text evidence="2 11">Belongs to the CBP4 family.</text>
</comment>
<gene>
    <name evidence="13" type="ORF">PG991_011285</name>
</gene>
<dbReference type="Proteomes" id="UP001396898">
    <property type="component" value="Unassembled WGS sequence"/>
</dbReference>
<keyword evidence="14" id="KW-1185">Reference proteome</keyword>
<evidence type="ECO:0000256" key="1">
    <source>
        <dbReference type="ARBA" id="ARBA00004434"/>
    </source>
</evidence>
<organism evidence="13 14">
    <name type="scientific">Apiospora marii</name>
    <dbReference type="NCBI Taxonomy" id="335849"/>
    <lineage>
        <taxon>Eukaryota</taxon>
        <taxon>Fungi</taxon>
        <taxon>Dikarya</taxon>
        <taxon>Ascomycota</taxon>
        <taxon>Pezizomycotina</taxon>
        <taxon>Sordariomycetes</taxon>
        <taxon>Xylariomycetidae</taxon>
        <taxon>Amphisphaeriales</taxon>
        <taxon>Apiosporaceae</taxon>
        <taxon>Apiospora</taxon>
    </lineage>
</organism>
<proteinExistence type="inferred from homology"/>
<keyword evidence="6 11" id="KW-0496">Mitochondrion</keyword>
<evidence type="ECO:0000313" key="13">
    <source>
        <dbReference type="EMBL" id="KAK8008734.1"/>
    </source>
</evidence>
<evidence type="ECO:0000256" key="10">
    <source>
        <dbReference type="ARBA" id="ARBA00031521"/>
    </source>
</evidence>
<evidence type="ECO:0000256" key="5">
    <source>
        <dbReference type="ARBA" id="ARBA00022989"/>
    </source>
</evidence>
<protein>
    <recommendedName>
        <fullName evidence="10 11">Cytochrome b mRNA-processing protein 4</fullName>
    </recommendedName>
</protein>
<reference evidence="13 14" key="1">
    <citation type="submission" date="2023-01" db="EMBL/GenBank/DDBJ databases">
        <title>Analysis of 21 Apiospora genomes using comparative genomics revels a genus with tremendous synthesis potential of carbohydrate active enzymes and secondary metabolites.</title>
        <authorList>
            <person name="Sorensen T."/>
        </authorList>
    </citation>
    <scope>NUCLEOTIDE SEQUENCE [LARGE SCALE GENOMIC DNA]</scope>
    <source>
        <strain evidence="13 14">CBS 20057</strain>
    </source>
</reference>
<name>A0ABR1RER4_9PEZI</name>
<evidence type="ECO:0000256" key="11">
    <source>
        <dbReference type="RuleBase" id="RU368005"/>
    </source>
</evidence>
<dbReference type="Pfam" id="PF07960">
    <property type="entry name" value="CBP4"/>
    <property type="match status" value="1"/>
</dbReference>
<evidence type="ECO:0000256" key="3">
    <source>
        <dbReference type="ARBA" id="ARBA00022692"/>
    </source>
</evidence>
<comment type="subcellular location">
    <subcellularLocation>
        <location evidence="1 11">Mitochondrion inner membrane</location>
        <topology evidence="1 11">Single-pass membrane protein</topology>
    </subcellularLocation>
</comment>
<evidence type="ECO:0000313" key="14">
    <source>
        <dbReference type="Proteomes" id="UP001396898"/>
    </source>
</evidence>
<evidence type="ECO:0000256" key="7">
    <source>
        <dbReference type="ARBA" id="ARBA00023136"/>
    </source>
</evidence>
<comment type="caution">
    <text evidence="13">The sequence shown here is derived from an EMBL/GenBank/DDBJ whole genome shotgun (WGS) entry which is preliminary data.</text>
</comment>
<sequence>MHTHNIAGSTCAARRLTRASIATEAQDYLSRHTHHCVLFGKRATCSSDAWETQRKNGQKRKLRHLAEDAGSDACCGNRGTVCCVGGPALVYYVQPTDEELFKRYNPELQKKSLNRRYERQKEFDDFVTQLKTDSKDDRHIWTVQDEARRKYREERLREDAKNAAEAKARQETLRKESGL</sequence>
<dbReference type="InterPro" id="IPR012420">
    <property type="entry name" value="Cbp4"/>
</dbReference>
<comment type="function">
    <text evidence="9 11">Essential for the assembly of ubiquinol-cytochrome c reductase. It has a direct effect on the correct occurrence of the Rieske protein, core 4, core 5 and apocytochrome b.</text>
</comment>
<keyword evidence="7" id="KW-0472">Membrane</keyword>
<evidence type="ECO:0000256" key="2">
    <source>
        <dbReference type="ARBA" id="ARBA00006780"/>
    </source>
</evidence>
<evidence type="ECO:0000256" key="6">
    <source>
        <dbReference type="ARBA" id="ARBA00023128"/>
    </source>
</evidence>
<evidence type="ECO:0000256" key="9">
    <source>
        <dbReference type="ARBA" id="ARBA00025413"/>
    </source>
</evidence>
<evidence type="ECO:0000256" key="12">
    <source>
        <dbReference type="SAM" id="MobiDB-lite"/>
    </source>
</evidence>
<feature type="region of interest" description="Disordered" evidence="12">
    <location>
        <begin position="154"/>
        <end position="179"/>
    </location>
</feature>
<keyword evidence="5" id="KW-1133">Transmembrane helix</keyword>
<keyword evidence="4 11" id="KW-0999">Mitochondrion inner membrane</keyword>
<dbReference type="PANTHER" id="PTHR28202">
    <property type="entry name" value="ASSEMBLY FACTOR CBP4"/>
    <property type="match status" value="1"/>
</dbReference>
<dbReference type="PANTHER" id="PTHR28202:SF1">
    <property type="entry name" value="ASSEMBLY FACTOR CBP4"/>
    <property type="match status" value="1"/>
</dbReference>
<evidence type="ECO:0000256" key="4">
    <source>
        <dbReference type="ARBA" id="ARBA00022792"/>
    </source>
</evidence>